<dbReference type="eggNOG" id="COG3408">
    <property type="taxonomic scope" value="Bacteria"/>
</dbReference>
<keyword evidence="3" id="KW-1185">Reference proteome</keyword>
<dbReference type="InterPro" id="IPR016007">
    <property type="entry name" value="Alpha_rhamnosid"/>
</dbReference>
<dbReference type="InterPro" id="IPR035398">
    <property type="entry name" value="Bac_rhamnosid_C"/>
</dbReference>
<reference evidence="2" key="1">
    <citation type="submission" date="2009-10" db="EMBL/GenBank/DDBJ databases">
        <title>The genome sequence of Streptomyces sviceus strain ATCC 29083.</title>
        <authorList>
            <consortium name="The Broad Institute Genome Sequencing Platform"/>
            <consortium name="Broad Institute Microbial Sequencing Center"/>
            <person name="Fischbach M."/>
            <person name="Godfrey P."/>
            <person name="Ward D."/>
            <person name="Young S."/>
            <person name="Zeng Q."/>
            <person name="Koehrsen M."/>
            <person name="Alvarado L."/>
            <person name="Berlin A.M."/>
            <person name="Bochicchio J."/>
            <person name="Borenstein D."/>
            <person name="Chapman S.B."/>
            <person name="Chen Z."/>
            <person name="Engels R."/>
            <person name="Freedman E."/>
            <person name="Gellesch M."/>
            <person name="Goldberg J."/>
            <person name="Griggs A."/>
            <person name="Gujja S."/>
            <person name="Heilman E.R."/>
            <person name="Heiman D.I."/>
            <person name="Hepburn T.A."/>
            <person name="Howarth C."/>
            <person name="Jen D."/>
            <person name="Larson L."/>
            <person name="Lewis B."/>
            <person name="Mehta T."/>
            <person name="Park D."/>
            <person name="Pearson M."/>
            <person name="Richards J."/>
            <person name="Roberts A."/>
            <person name="Saif S."/>
            <person name="Shea T.D."/>
            <person name="Shenoy N."/>
            <person name="Sisk P."/>
            <person name="Stolte C."/>
            <person name="Sykes S.N."/>
            <person name="Thomson T."/>
            <person name="Walk T."/>
            <person name="White J."/>
            <person name="Yandava C."/>
            <person name="Straight P."/>
            <person name="Clardy J."/>
            <person name="Hung D."/>
            <person name="Kolter R."/>
            <person name="Mekalanos J."/>
            <person name="Walker S."/>
            <person name="Walsh C.T."/>
            <person name="Wieland-Brown L.C."/>
            <person name="Haas B."/>
            <person name="Nusbaum C."/>
            <person name="Birren B."/>
        </authorList>
    </citation>
    <scope>NUCLEOTIDE SEQUENCE [LARGE SCALE GENOMIC DNA]</scope>
    <source>
        <strain evidence="2">ATCC 29083</strain>
    </source>
</reference>
<evidence type="ECO:0000259" key="1">
    <source>
        <dbReference type="Pfam" id="PF17390"/>
    </source>
</evidence>
<dbReference type="HOGENOM" id="CLU_1854160_0_0_11"/>
<protein>
    <recommendedName>
        <fullName evidence="1">Alpha-L-rhamnosidase C-terminal domain-containing protein</fullName>
    </recommendedName>
</protein>
<dbReference type="PANTHER" id="PTHR33307">
    <property type="entry name" value="ALPHA-RHAMNOSIDASE (EUROFUNG)"/>
    <property type="match status" value="1"/>
</dbReference>
<dbReference type="Proteomes" id="UP000002785">
    <property type="component" value="Chromosome"/>
</dbReference>
<proteinExistence type="predicted"/>
<feature type="domain" description="Alpha-L-rhamnosidase C-terminal" evidence="1">
    <location>
        <begin position="31"/>
        <end position="99"/>
    </location>
</feature>
<sequence>MPRVMLTRSDRDVRRCPLLAQPGRRPHRDLRGFQHFVLQPHIDPTARITQVSGSHESPYGEIRSEWKMEDGGGSLVYDALVPANSEATLRLSVISADAVREGRTPLARVDGVRLLGHKDGVASYKLPSGRYHLTARLR</sequence>
<evidence type="ECO:0000313" key="2">
    <source>
        <dbReference type="EMBL" id="EDY56998.1"/>
    </source>
</evidence>
<dbReference type="PANTHER" id="PTHR33307:SF6">
    <property type="entry name" value="ALPHA-RHAMNOSIDASE (EUROFUNG)-RELATED"/>
    <property type="match status" value="1"/>
</dbReference>
<name>B5HVZ3_STRX2</name>
<dbReference type="EMBL" id="CM000951">
    <property type="protein sequence ID" value="EDY56998.1"/>
    <property type="molecule type" value="Genomic_DNA"/>
</dbReference>
<dbReference type="AlphaFoldDB" id="B5HVZ3"/>
<gene>
    <name evidence="2" type="ORF">SSEG_03578</name>
</gene>
<dbReference type="Pfam" id="PF17390">
    <property type="entry name" value="Bac_rhamnosid_C"/>
    <property type="match status" value="1"/>
</dbReference>
<organism evidence="2 3">
    <name type="scientific">Streptomyces sviceus (strain ATCC 29083 / DSM 924 / JCM 4929 / NBRC 13980 / NCIMB 11184 / NRRL 5439 / UC 5370)</name>
    <dbReference type="NCBI Taxonomy" id="463191"/>
    <lineage>
        <taxon>Bacteria</taxon>
        <taxon>Bacillati</taxon>
        <taxon>Actinomycetota</taxon>
        <taxon>Actinomycetes</taxon>
        <taxon>Kitasatosporales</taxon>
        <taxon>Streptomycetaceae</taxon>
        <taxon>Streptomyces</taxon>
    </lineage>
</organism>
<dbReference type="Gene3D" id="2.60.420.10">
    <property type="entry name" value="Maltose phosphorylase, domain 3"/>
    <property type="match status" value="1"/>
</dbReference>
<accession>B5HVZ3</accession>
<evidence type="ECO:0000313" key="3">
    <source>
        <dbReference type="Proteomes" id="UP000002785"/>
    </source>
</evidence>